<dbReference type="EMBL" id="VMGN01000044">
    <property type="protein sequence ID" value="TSC93460.1"/>
    <property type="molecule type" value="Genomic_DNA"/>
</dbReference>
<dbReference type="InterPro" id="IPR000297">
    <property type="entry name" value="PPIase_PpiC"/>
</dbReference>
<organism evidence="4 5">
    <name type="scientific">Candidatus Berkelbacteria bacterium Athens1014_28</name>
    <dbReference type="NCBI Taxonomy" id="2017145"/>
    <lineage>
        <taxon>Bacteria</taxon>
        <taxon>Candidatus Berkelbacteria</taxon>
    </lineage>
</organism>
<dbReference type="SUPFAM" id="SSF54534">
    <property type="entry name" value="FKBP-like"/>
    <property type="match status" value="1"/>
</dbReference>
<dbReference type="PANTHER" id="PTHR47245">
    <property type="entry name" value="PEPTIDYLPROLYL ISOMERASE"/>
    <property type="match status" value="1"/>
</dbReference>
<keyword evidence="2" id="KW-0812">Transmembrane</keyword>
<evidence type="ECO:0000313" key="5">
    <source>
        <dbReference type="Proteomes" id="UP000316495"/>
    </source>
</evidence>
<dbReference type="Pfam" id="PF13616">
    <property type="entry name" value="Rotamase_3"/>
    <property type="match status" value="1"/>
</dbReference>
<dbReference type="Gene3D" id="3.10.50.40">
    <property type="match status" value="1"/>
</dbReference>
<dbReference type="Pfam" id="PF13624">
    <property type="entry name" value="SurA_N_3"/>
    <property type="match status" value="1"/>
</dbReference>
<feature type="transmembrane region" description="Helical" evidence="2">
    <location>
        <begin position="54"/>
        <end position="78"/>
    </location>
</feature>
<dbReference type="PROSITE" id="PS50198">
    <property type="entry name" value="PPIC_PPIASE_2"/>
    <property type="match status" value="1"/>
</dbReference>
<dbReference type="Gene3D" id="1.10.4030.10">
    <property type="entry name" value="Porin chaperone SurA, peptide-binding domain"/>
    <property type="match status" value="1"/>
</dbReference>
<feature type="domain" description="PpiC" evidence="3">
    <location>
        <begin position="215"/>
        <end position="317"/>
    </location>
</feature>
<keyword evidence="2" id="KW-0472">Membrane</keyword>
<evidence type="ECO:0000313" key="4">
    <source>
        <dbReference type="EMBL" id="TSC93460.1"/>
    </source>
</evidence>
<gene>
    <name evidence="4" type="ORF">Athens101428_673</name>
</gene>
<dbReference type="GO" id="GO:0003755">
    <property type="term" value="F:peptidyl-prolyl cis-trans isomerase activity"/>
    <property type="evidence" value="ECO:0007669"/>
    <property type="project" value="UniProtKB-KW"/>
</dbReference>
<accession>A0A554LKR5</accession>
<dbReference type="InterPro" id="IPR050245">
    <property type="entry name" value="PrsA_foldase"/>
</dbReference>
<reference evidence="4 5" key="1">
    <citation type="submission" date="2017-07" db="EMBL/GenBank/DDBJ databases">
        <title>Mechanisms for carbon and nitrogen cycling indicate functional differentiation within the Candidate Phyla Radiation.</title>
        <authorList>
            <person name="Danczak R.E."/>
            <person name="Johnston M.D."/>
            <person name="Kenah C."/>
            <person name="Slattery M."/>
            <person name="Wrighton K.C."/>
            <person name="Wilkins M.J."/>
        </authorList>
    </citation>
    <scope>NUCLEOTIDE SEQUENCE [LARGE SCALE GENOMIC DNA]</scope>
    <source>
        <strain evidence="4">Athens1014_28</strain>
    </source>
</reference>
<proteinExistence type="predicted"/>
<dbReference type="PANTHER" id="PTHR47245:SF2">
    <property type="entry name" value="PEPTIDYL-PROLYL CIS-TRANS ISOMERASE HP_0175-RELATED"/>
    <property type="match status" value="1"/>
</dbReference>
<protein>
    <submittedName>
        <fullName evidence="4">Foldase protein PrsA</fullName>
    </submittedName>
</protein>
<dbReference type="InterPro" id="IPR046357">
    <property type="entry name" value="PPIase_dom_sf"/>
</dbReference>
<dbReference type="Proteomes" id="UP000316495">
    <property type="component" value="Unassembled WGS sequence"/>
</dbReference>
<keyword evidence="1" id="KW-0697">Rotamase</keyword>
<evidence type="ECO:0000256" key="2">
    <source>
        <dbReference type="SAM" id="Phobius"/>
    </source>
</evidence>
<dbReference type="InterPro" id="IPR027304">
    <property type="entry name" value="Trigger_fact/SurA_dom_sf"/>
</dbReference>
<keyword evidence="1" id="KW-0413">Isomerase</keyword>
<sequence>MNKIKTFFVLIWLKIKQAASATKSFVIFIFVLIRKARNGEALELHPLVGIWANMALKVILGFAVLVYAVIVAFGIGIYKYKLIDNVTINVAKVVPFPVAVVQGRIVYASDYFKNYKYINRFYEKTQQSGVDQATLKEKIISQLIDTELLRSQAKKYGVSVLASDINDAYSEVVVQNGGEEEVSKVLSDLYGLSIKDFKELIADQILEQKLRDSVPIQIKAQHILIRLDAGADEKTTTAAKTKIDQILGEVKAGADFSAIANKYSEDTGSNQNGGDLGFFSRGQMDSDFEKTAFSTPVGQVSEPIKTQFGWHIIKVNDKKGSVDKSFADWLLELRSQSLVLQLLKS</sequence>
<keyword evidence="2" id="KW-1133">Transmembrane helix</keyword>
<name>A0A554LKR5_9BACT</name>
<comment type="caution">
    <text evidence="4">The sequence shown here is derived from an EMBL/GenBank/DDBJ whole genome shotgun (WGS) entry which is preliminary data.</text>
</comment>
<evidence type="ECO:0000256" key="1">
    <source>
        <dbReference type="PROSITE-ProRule" id="PRU00278"/>
    </source>
</evidence>
<dbReference type="AlphaFoldDB" id="A0A554LKR5"/>
<dbReference type="SUPFAM" id="SSF109998">
    <property type="entry name" value="Triger factor/SurA peptide-binding domain-like"/>
    <property type="match status" value="1"/>
</dbReference>
<evidence type="ECO:0000259" key="3">
    <source>
        <dbReference type="PROSITE" id="PS50198"/>
    </source>
</evidence>